<protein>
    <submittedName>
        <fullName evidence="2">Uncharacterized protein</fullName>
    </submittedName>
</protein>
<feature type="compositionally biased region" description="Basic residues" evidence="1">
    <location>
        <begin position="69"/>
        <end position="81"/>
    </location>
</feature>
<name>A0A9W8N9I4_9PEZI</name>
<proteinExistence type="predicted"/>
<organism evidence="2 3">
    <name type="scientific">Xylaria arbuscula</name>
    <dbReference type="NCBI Taxonomy" id="114810"/>
    <lineage>
        <taxon>Eukaryota</taxon>
        <taxon>Fungi</taxon>
        <taxon>Dikarya</taxon>
        <taxon>Ascomycota</taxon>
        <taxon>Pezizomycotina</taxon>
        <taxon>Sordariomycetes</taxon>
        <taxon>Xylariomycetidae</taxon>
        <taxon>Xylariales</taxon>
        <taxon>Xylariaceae</taxon>
        <taxon>Xylaria</taxon>
    </lineage>
</organism>
<feature type="compositionally biased region" description="Pro residues" evidence="1">
    <location>
        <begin position="200"/>
        <end position="210"/>
    </location>
</feature>
<dbReference type="EMBL" id="JANPWZ010001667">
    <property type="protein sequence ID" value="KAJ3564066.1"/>
    <property type="molecule type" value="Genomic_DNA"/>
</dbReference>
<dbReference type="Proteomes" id="UP001148614">
    <property type="component" value="Unassembled WGS sequence"/>
</dbReference>
<evidence type="ECO:0000313" key="2">
    <source>
        <dbReference type="EMBL" id="KAJ3564066.1"/>
    </source>
</evidence>
<dbReference type="AlphaFoldDB" id="A0A9W8N9I4"/>
<feature type="region of interest" description="Disordered" evidence="1">
    <location>
        <begin position="1"/>
        <end position="226"/>
    </location>
</feature>
<gene>
    <name evidence="2" type="ORF">NPX13_g7974</name>
</gene>
<sequence length="226" mass="25068">MSEATETPPKNAAPASGKDHDNNSDINPPKRSFSNSELRKRKPLPTKRRASTSNNEGKGKPSQGEPPAKKRHPLPTLRNRRPYPGMSQPRKIPPRINIPLKGKRAIDHTGPNLGPDPKVSHPNVYTTKNKSTQTSDNDSEGSFVKGLRSVARPTKPKKNTVTTIKLVHTSRSKDDTTSNKPKPRSEHKKQVQFVESNEPPTQPLRDPSPPFNSFTPINKPKPVNED</sequence>
<feature type="compositionally biased region" description="Polar residues" evidence="1">
    <location>
        <begin position="123"/>
        <end position="136"/>
    </location>
</feature>
<evidence type="ECO:0000256" key="1">
    <source>
        <dbReference type="SAM" id="MobiDB-lite"/>
    </source>
</evidence>
<accession>A0A9W8N9I4</accession>
<feature type="compositionally biased region" description="Basic residues" evidence="1">
    <location>
        <begin position="39"/>
        <end position="50"/>
    </location>
</feature>
<reference evidence="2" key="1">
    <citation type="submission" date="2022-07" db="EMBL/GenBank/DDBJ databases">
        <title>Genome Sequence of Xylaria arbuscula.</title>
        <authorList>
            <person name="Buettner E."/>
        </authorList>
    </citation>
    <scope>NUCLEOTIDE SEQUENCE</scope>
    <source>
        <strain evidence="2">VT107</strain>
    </source>
</reference>
<comment type="caution">
    <text evidence="2">The sequence shown here is derived from an EMBL/GenBank/DDBJ whole genome shotgun (WGS) entry which is preliminary data.</text>
</comment>
<keyword evidence="3" id="KW-1185">Reference proteome</keyword>
<evidence type="ECO:0000313" key="3">
    <source>
        <dbReference type="Proteomes" id="UP001148614"/>
    </source>
</evidence>